<evidence type="ECO:0000313" key="5">
    <source>
        <dbReference type="EMBL" id="KAL3424873.1"/>
    </source>
</evidence>
<dbReference type="SUPFAM" id="SSF54211">
    <property type="entry name" value="Ribosomal protein S5 domain 2-like"/>
    <property type="match status" value="1"/>
</dbReference>
<name>A0ABR4PNG5_9HELO</name>
<evidence type="ECO:0000256" key="3">
    <source>
        <dbReference type="SAM" id="MobiDB-lite"/>
    </source>
</evidence>
<organism evidence="5 6">
    <name type="scientific">Phlyctema vagabunda</name>
    <dbReference type="NCBI Taxonomy" id="108571"/>
    <lineage>
        <taxon>Eukaryota</taxon>
        <taxon>Fungi</taxon>
        <taxon>Dikarya</taxon>
        <taxon>Ascomycota</taxon>
        <taxon>Pezizomycotina</taxon>
        <taxon>Leotiomycetes</taxon>
        <taxon>Helotiales</taxon>
        <taxon>Dermateaceae</taxon>
        <taxon>Phlyctema</taxon>
    </lineage>
</organism>
<reference evidence="5 6" key="1">
    <citation type="submission" date="2024-06" db="EMBL/GenBank/DDBJ databases">
        <title>Complete genome of Phlyctema vagabunda strain 19-DSS-EL-015.</title>
        <authorList>
            <person name="Fiorenzani C."/>
        </authorList>
    </citation>
    <scope>NUCLEOTIDE SEQUENCE [LARGE SCALE GENOMIC DNA]</scope>
    <source>
        <strain evidence="5 6">19-DSS-EL-015</strain>
    </source>
</reference>
<evidence type="ECO:0000256" key="2">
    <source>
        <dbReference type="ARBA" id="ARBA00022763"/>
    </source>
</evidence>
<dbReference type="Gene3D" id="3.30.565.10">
    <property type="entry name" value="Histidine kinase-like ATPase, C-terminal domain"/>
    <property type="match status" value="1"/>
</dbReference>
<dbReference type="PROSITE" id="PS00058">
    <property type="entry name" value="DNA_MISMATCH_REPAIR_1"/>
    <property type="match status" value="1"/>
</dbReference>
<dbReference type="PANTHER" id="PTHR10073">
    <property type="entry name" value="DNA MISMATCH REPAIR PROTEIN MLH, PMS, MUTL"/>
    <property type="match status" value="1"/>
</dbReference>
<gene>
    <name evidence="5" type="ORF">PVAG01_04154</name>
</gene>
<dbReference type="Pfam" id="PF13589">
    <property type="entry name" value="HATPase_c_3"/>
    <property type="match status" value="1"/>
</dbReference>
<feature type="compositionally biased region" description="Polar residues" evidence="3">
    <location>
        <begin position="666"/>
        <end position="675"/>
    </location>
</feature>
<dbReference type="InterPro" id="IPR002099">
    <property type="entry name" value="MutL/Mlh/PMS"/>
</dbReference>
<dbReference type="NCBIfam" id="TIGR00585">
    <property type="entry name" value="mutl"/>
    <property type="match status" value="1"/>
</dbReference>
<dbReference type="Proteomes" id="UP001629113">
    <property type="component" value="Unassembled WGS sequence"/>
</dbReference>
<dbReference type="PANTHER" id="PTHR10073:SF41">
    <property type="entry name" value="MISMATCH REPAIR PROTEIN, PUTATIVE (AFU_ORTHOLOGUE AFUA_8G05820)-RELATED"/>
    <property type="match status" value="1"/>
</dbReference>
<dbReference type="InterPro" id="IPR020568">
    <property type="entry name" value="Ribosomal_Su5_D2-typ_SF"/>
</dbReference>
<proteinExistence type="inferred from homology"/>
<dbReference type="InterPro" id="IPR014762">
    <property type="entry name" value="DNA_mismatch_repair_CS"/>
</dbReference>
<dbReference type="InterPro" id="IPR014721">
    <property type="entry name" value="Ribsml_uS5_D2-typ_fold_subgr"/>
</dbReference>
<evidence type="ECO:0000259" key="4">
    <source>
        <dbReference type="SMART" id="SM01340"/>
    </source>
</evidence>
<dbReference type="Gene3D" id="3.30.230.10">
    <property type="match status" value="1"/>
</dbReference>
<keyword evidence="2" id="KW-0227">DNA damage</keyword>
<sequence>MPISALPPATVHLLGSAQVLTTSNSLVKELIDNALDAKASSIDILISPDTLEKIEVRDNGHGIANEDLDLLGRRGHTSKLRSFEELKHVGGTTLGFRGEALASAVELGEVTITSRTDGEPVGTVIKLKTPTGASSQSKASHQTMITQQSKISHPIGTTVSVAKFMANLPIRKQQALKQATKTLAKLKDLLQSYALARPSVRFNLRITKGSKGGWSFSPRPNDGIREAVSQVIGRDAAMQCIVRSVSPNDGDAHQISSKNTQFQLDAFLPKPDADASKIGSGQYLCIDARPLSSDKGTIKKIVTLLKKYLRASLGNTASDKIKNPFFRLSITCAKSSYDPNVEPAKDDVIFENEDMLIESVEELFKEVYGDCVPIPSNTPAPRVTSEKLDNFELLLNRKCVQETGSEVSSSNMVKSRTAATIGDVNSRRVGGTSVQHDIQELGKVNKKRKSDFDMSKDFAGQVDGSLGRPGGNGPNETNQVSTEETQINPASELNPWVIAKINTPLKPEKPIHQGQTQVSSELKVLVSTIGDPEPRSRHAGEALQTHVYQPQLDTVNRSISPPIPVINPRLSLNPDSEITEIPRPLVTTNEEEMLLGEHTPPRRPALDFISARQLPQISLMTPPSTQHSSVKKIKGPNRPFVSPLGHAESNIAQKGVRQVTLDRFSGVQTQNNAPKGSSREPDNDLDWAMDFENRKEEATRHRREELRAAKRKQREEDFLVADIPRSSPHQNRYNAAIATLETPQEILAPNREKSTLKTVMKDGDPRAYLMRRQKSMSAQDGVSKMKRLKTSLLPMENIPETSHMYNVAHTVSTSESLIRNSLAELTNFDNYASRGVYVTGLDTGAGDKSPIVSRLKKVVDVWKNSQNENEIEVAVEYKLNDLLEGNVTVVS</sequence>
<accession>A0ABR4PNG5</accession>
<comment type="similarity">
    <text evidence="1">Belongs to the DNA mismatch repair MutL/HexB family.</text>
</comment>
<evidence type="ECO:0000256" key="1">
    <source>
        <dbReference type="ARBA" id="ARBA00006082"/>
    </source>
</evidence>
<feature type="domain" description="DNA mismatch repair protein S5" evidence="4">
    <location>
        <begin position="228"/>
        <end position="369"/>
    </location>
</feature>
<dbReference type="InterPro" id="IPR013507">
    <property type="entry name" value="DNA_mismatch_S5_2-like"/>
</dbReference>
<feature type="region of interest" description="Disordered" evidence="3">
    <location>
        <begin position="666"/>
        <end position="685"/>
    </location>
</feature>
<dbReference type="SUPFAM" id="SSF55874">
    <property type="entry name" value="ATPase domain of HSP90 chaperone/DNA topoisomerase II/histidine kinase"/>
    <property type="match status" value="1"/>
</dbReference>
<keyword evidence="6" id="KW-1185">Reference proteome</keyword>
<comment type="caution">
    <text evidence="5">The sequence shown here is derived from an EMBL/GenBank/DDBJ whole genome shotgun (WGS) entry which is preliminary data.</text>
</comment>
<feature type="compositionally biased region" description="Polar residues" evidence="3">
    <location>
        <begin position="474"/>
        <end position="489"/>
    </location>
</feature>
<dbReference type="Pfam" id="PF01119">
    <property type="entry name" value="DNA_mis_repair"/>
    <property type="match status" value="1"/>
</dbReference>
<dbReference type="InterPro" id="IPR036890">
    <property type="entry name" value="HATPase_C_sf"/>
</dbReference>
<dbReference type="InterPro" id="IPR038973">
    <property type="entry name" value="MutL/Mlh/Pms-like"/>
</dbReference>
<feature type="region of interest" description="Disordered" evidence="3">
    <location>
        <begin position="620"/>
        <end position="645"/>
    </location>
</feature>
<dbReference type="EMBL" id="JBFCZG010000003">
    <property type="protein sequence ID" value="KAL3424873.1"/>
    <property type="molecule type" value="Genomic_DNA"/>
</dbReference>
<feature type="region of interest" description="Disordered" evidence="3">
    <location>
        <begin position="461"/>
        <end position="489"/>
    </location>
</feature>
<evidence type="ECO:0000313" key="6">
    <source>
        <dbReference type="Proteomes" id="UP001629113"/>
    </source>
</evidence>
<dbReference type="SMART" id="SM01340">
    <property type="entry name" value="DNA_mis_repair"/>
    <property type="match status" value="1"/>
</dbReference>
<protein>
    <submittedName>
        <fullName evidence="5">DNA mismatch repair protein mutL</fullName>
    </submittedName>
</protein>